<dbReference type="PANTHER" id="PTHR30136:SF35">
    <property type="entry name" value="HTH-TYPE TRANSCRIPTIONAL REGULATOR RV1719"/>
    <property type="match status" value="1"/>
</dbReference>
<sequence>MPRERSVADVNNNQPRAIAHALAVLEEIATAGPGVTARDISERLQLSPATTYRILNLLVREEYVVRLGDLSGFALGGRVGALAEAHPAVGITRAVSAAMTEIRSRVGIAVHLFSVYGTRLRLLDEDARHPLVDRARSITDLNASAAGRLLLAEIDSDPDGDAQDRASTHERPTTVSLDASSPRGTSTIAVGVRGPALLLVNVIMAAGGRDYVAARREDITKELLRAADHLAPLLS</sequence>
<feature type="compositionally biased region" description="Basic and acidic residues" evidence="1">
    <location>
        <begin position="162"/>
        <end position="172"/>
    </location>
</feature>
<dbReference type="SMART" id="SM00346">
    <property type="entry name" value="HTH_ICLR"/>
    <property type="match status" value="1"/>
</dbReference>
<dbReference type="InterPro" id="IPR050707">
    <property type="entry name" value="HTH_MetabolicPath_Reg"/>
</dbReference>
<gene>
    <name evidence="3" type="ORF">ELQ92_11555</name>
</gene>
<evidence type="ECO:0000313" key="3">
    <source>
        <dbReference type="EMBL" id="RWZ59475.1"/>
    </source>
</evidence>
<accession>A0A3S4AZE7</accession>
<dbReference type="GO" id="GO:0003677">
    <property type="term" value="F:DNA binding"/>
    <property type="evidence" value="ECO:0007669"/>
    <property type="project" value="InterPro"/>
</dbReference>
<dbReference type="InterPro" id="IPR005471">
    <property type="entry name" value="Tscrpt_reg_IclR_N"/>
</dbReference>
<protein>
    <submittedName>
        <fullName evidence="3">MarR family transcriptional regulator</fullName>
    </submittedName>
</protein>
<dbReference type="GO" id="GO:0003700">
    <property type="term" value="F:DNA-binding transcription factor activity"/>
    <property type="evidence" value="ECO:0007669"/>
    <property type="project" value="TreeGrafter"/>
</dbReference>
<feature type="domain" description="HTH iclR-type" evidence="2">
    <location>
        <begin position="15"/>
        <end position="77"/>
    </location>
</feature>
<dbReference type="GO" id="GO:0045892">
    <property type="term" value="P:negative regulation of DNA-templated transcription"/>
    <property type="evidence" value="ECO:0007669"/>
    <property type="project" value="TreeGrafter"/>
</dbReference>
<evidence type="ECO:0000256" key="1">
    <source>
        <dbReference type="SAM" id="MobiDB-lite"/>
    </source>
</evidence>
<dbReference type="PROSITE" id="PS51077">
    <property type="entry name" value="HTH_ICLR"/>
    <property type="match status" value="1"/>
</dbReference>
<dbReference type="InterPro" id="IPR036390">
    <property type="entry name" value="WH_DNA-bd_sf"/>
</dbReference>
<comment type="caution">
    <text evidence="3">The sequence shown here is derived from an EMBL/GenBank/DDBJ whole genome shotgun (WGS) entry which is preliminary data.</text>
</comment>
<evidence type="ECO:0000313" key="4">
    <source>
        <dbReference type="Proteomes" id="UP000288603"/>
    </source>
</evidence>
<dbReference type="EMBL" id="RZNC01000004">
    <property type="protein sequence ID" value="RWZ59475.1"/>
    <property type="molecule type" value="Genomic_DNA"/>
</dbReference>
<reference evidence="3 4" key="1">
    <citation type="submission" date="2018-12" db="EMBL/GenBank/DDBJ databases">
        <authorList>
            <person name="Li F."/>
        </authorList>
    </citation>
    <scope>NUCLEOTIDE SEQUENCE [LARGE SCALE GENOMIC DNA]</scope>
    <source>
        <strain evidence="3 4">8H24J-4-2</strain>
    </source>
</reference>
<proteinExistence type="predicted"/>
<dbReference type="SUPFAM" id="SSF55781">
    <property type="entry name" value="GAF domain-like"/>
    <property type="match status" value="1"/>
</dbReference>
<dbReference type="Gene3D" id="1.10.10.10">
    <property type="entry name" value="Winged helix-like DNA-binding domain superfamily/Winged helix DNA-binding domain"/>
    <property type="match status" value="1"/>
</dbReference>
<dbReference type="Pfam" id="PF09339">
    <property type="entry name" value="HTH_IclR"/>
    <property type="match status" value="1"/>
</dbReference>
<dbReference type="AlphaFoldDB" id="A0A3S4AZE7"/>
<dbReference type="SUPFAM" id="SSF46785">
    <property type="entry name" value="Winged helix' DNA-binding domain"/>
    <property type="match status" value="1"/>
</dbReference>
<keyword evidence="4" id="KW-1185">Reference proteome</keyword>
<name>A0A3S4AZE7_9MICO</name>
<organism evidence="3 4">
    <name type="scientific">Labedella populi</name>
    <dbReference type="NCBI Taxonomy" id="2498850"/>
    <lineage>
        <taxon>Bacteria</taxon>
        <taxon>Bacillati</taxon>
        <taxon>Actinomycetota</taxon>
        <taxon>Actinomycetes</taxon>
        <taxon>Micrococcales</taxon>
        <taxon>Microbacteriaceae</taxon>
        <taxon>Labedella</taxon>
    </lineage>
</organism>
<evidence type="ECO:0000259" key="2">
    <source>
        <dbReference type="PROSITE" id="PS51077"/>
    </source>
</evidence>
<feature type="region of interest" description="Disordered" evidence="1">
    <location>
        <begin position="155"/>
        <end position="182"/>
    </location>
</feature>
<feature type="compositionally biased region" description="Polar residues" evidence="1">
    <location>
        <begin position="173"/>
        <end position="182"/>
    </location>
</feature>
<dbReference type="OrthoDB" id="5242615at2"/>
<dbReference type="Proteomes" id="UP000288603">
    <property type="component" value="Unassembled WGS sequence"/>
</dbReference>
<dbReference type="PANTHER" id="PTHR30136">
    <property type="entry name" value="HELIX-TURN-HELIX TRANSCRIPTIONAL REGULATOR, ICLR FAMILY"/>
    <property type="match status" value="1"/>
</dbReference>
<dbReference type="InterPro" id="IPR036388">
    <property type="entry name" value="WH-like_DNA-bd_sf"/>
</dbReference>